<dbReference type="EMBL" id="JBEDNY010000002">
    <property type="protein sequence ID" value="MEZ3163983.1"/>
    <property type="molecule type" value="Genomic_DNA"/>
</dbReference>
<evidence type="ECO:0000313" key="5">
    <source>
        <dbReference type="EMBL" id="MEZ3163983.1"/>
    </source>
</evidence>
<comment type="caution">
    <text evidence="5">The sequence shown here is derived from an EMBL/GenBank/DDBJ whole genome shotgun (WGS) entry which is preliminary data.</text>
</comment>
<dbReference type="PANTHER" id="PTHR34236:SF1">
    <property type="entry name" value="DIMETHYL SULFOXIDE REDUCTASE TRANSCRIPTIONAL ACTIVATOR"/>
    <property type="match status" value="1"/>
</dbReference>
<evidence type="ECO:0000259" key="4">
    <source>
        <dbReference type="Pfam" id="PF24278"/>
    </source>
</evidence>
<keyword evidence="1" id="KW-0805">Transcription regulation</keyword>
<name>A0ABD5M4T9_9EURY</name>
<organism evidence="5 6">
    <name type="scientific">Halorubrum miltondacostae</name>
    <dbReference type="NCBI Taxonomy" id="3076378"/>
    <lineage>
        <taxon>Archaea</taxon>
        <taxon>Methanobacteriati</taxon>
        <taxon>Methanobacteriota</taxon>
        <taxon>Stenosarchaea group</taxon>
        <taxon>Halobacteria</taxon>
        <taxon>Halobacteriales</taxon>
        <taxon>Haloferacaceae</taxon>
        <taxon>Halorubrum</taxon>
    </lineage>
</organism>
<keyword evidence="2" id="KW-0804">Transcription</keyword>
<dbReference type="PANTHER" id="PTHR34236">
    <property type="entry name" value="DIMETHYL SULFOXIDE REDUCTASE TRANSCRIPTIONAL ACTIVATOR"/>
    <property type="match status" value="1"/>
</dbReference>
<keyword evidence="6" id="KW-1185">Reference proteome</keyword>
<dbReference type="Pfam" id="PF24278">
    <property type="entry name" value="HVO_0513_N"/>
    <property type="match status" value="1"/>
</dbReference>
<evidence type="ECO:0000256" key="1">
    <source>
        <dbReference type="ARBA" id="ARBA00023015"/>
    </source>
</evidence>
<evidence type="ECO:0000259" key="3">
    <source>
        <dbReference type="Pfam" id="PF04967"/>
    </source>
</evidence>
<dbReference type="AlphaFoldDB" id="A0ABD5M4T9"/>
<evidence type="ECO:0000256" key="2">
    <source>
        <dbReference type="ARBA" id="ARBA00023163"/>
    </source>
</evidence>
<feature type="domain" description="HTH bat-type" evidence="3">
    <location>
        <begin position="159"/>
        <end position="210"/>
    </location>
</feature>
<accession>A0ABD5M4T9</accession>
<dbReference type="InterPro" id="IPR007050">
    <property type="entry name" value="HTH_bacterioopsin"/>
</dbReference>
<sequence length="218" mass="23923">MRYVHVEFEFPPGVRHPMHDFLDGGDDRRSELVTWRRLPDETLAALFRVTAPREAYLERLRAIDAIERFETAPGADSFFLKAYERLGGPTETFIDAFVDTEFLSVPPVVFRPAGRLSFGLIGPPDQLRDALAAIPDPITVEIDRIGSYGGGRRLAGVGLTERQREALRAANHVGYYEVPRTGSVDDVAAAIDCSPSTAGAHLRKAEAALVDAFLGRSG</sequence>
<dbReference type="Proteomes" id="UP001567572">
    <property type="component" value="Unassembled WGS sequence"/>
</dbReference>
<dbReference type="InterPro" id="IPR056493">
    <property type="entry name" value="HVO_0513_N"/>
</dbReference>
<evidence type="ECO:0000313" key="6">
    <source>
        <dbReference type="Proteomes" id="UP001567572"/>
    </source>
</evidence>
<gene>
    <name evidence="5" type="ORF">ABNG04_08910</name>
</gene>
<reference evidence="5 6" key="1">
    <citation type="submission" date="2024-06" db="EMBL/GenBank/DDBJ databases">
        <title>Halorubrum miltondacostae sp. nov., a potential PHA producer isolated from an inland solar saltern in Rio Maior, Portugal.</title>
        <authorList>
            <person name="Albuquerque L."/>
            <person name="Viver T."/>
            <person name="Barroso C."/>
            <person name="Claudino R."/>
            <person name="Galvan M."/>
            <person name="Simoes G."/>
            <person name="Lobo Da Cunha A."/>
            <person name="Egas C."/>
        </authorList>
    </citation>
    <scope>NUCLEOTIDE SEQUENCE [LARGE SCALE GENOMIC DNA]</scope>
    <source>
        <strain evidence="5 6">RMP-11</strain>
    </source>
</reference>
<dbReference type="Pfam" id="PF04967">
    <property type="entry name" value="HTH_10"/>
    <property type="match status" value="1"/>
</dbReference>
<feature type="domain" description="HVO-0513-like N-terminal" evidence="4">
    <location>
        <begin position="22"/>
        <end position="148"/>
    </location>
</feature>
<protein>
    <submittedName>
        <fullName evidence="5">Helix-turn-helix domain-containing protein</fullName>
    </submittedName>
</protein>
<proteinExistence type="predicted"/>